<dbReference type="CDD" id="cd02257">
    <property type="entry name" value="Peptidase_C19"/>
    <property type="match status" value="1"/>
</dbReference>
<sequence length="179" mass="20580">MDRTDQEQEIKKKKKNKSFKKGKKGTKATSEPVQTIDLAGQTLSRNIDFAEQTTVLNINCAEQTPARNINCAEKPALPIRCIEKPALSIDCTEQRLELHSSRKIQEERISQDEIRRSRIDHTVLGFPNIGNTCYMNATLQSLFSLQIFTEDIRREESCWRANLPTHLLKYVDIFGYSHL</sequence>
<feature type="region of interest" description="Disordered" evidence="1">
    <location>
        <begin position="1"/>
        <end position="31"/>
    </location>
</feature>
<reference evidence="3" key="1">
    <citation type="journal article" date="2023" name="Science">
        <title>Genome structures resolve the early diversification of teleost fishes.</title>
        <authorList>
            <person name="Parey E."/>
            <person name="Louis A."/>
            <person name="Montfort J."/>
            <person name="Bouchez O."/>
            <person name="Roques C."/>
            <person name="Iampietro C."/>
            <person name="Lluch J."/>
            <person name="Castinel A."/>
            <person name="Donnadieu C."/>
            <person name="Desvignes T."/>
            <person name="Floi Bucao C."/>
            <person name="Jouanno E."/>
            <person name="Wen M."/>
            <person name="Mejri S."/>
            <person name="Dirks R."/>
            <person name="Jansen H."/>
            <person name="Henkel C."/>
            <person name="Chen W.J."/>
            <person name="Zahm M."/>
            <person name="Cabau C."/>
            <person name="Klopp C."/>
            <person name="Thompson A.W."/>
            <person name="Robinson-Rechavi M."/>
            <person name="Braasch I."/>
            <person name="Lecointre G."/>
            <person name="Bobe J."/>
            <person name="Postlethwait J.H."/>
            <person name="Berthelot C."/>
            <person name="Roest Crollius H."/>
            <person name="Guiguen Y."/>
        </authorList>
    </citation>
    <scope>NUCLEOTIDE SEQUENCE</scope>
    <source>
        <strain evidence="3">WJC10195</strain>
    </source>
</reference>
<organism evidence="3 4">
    <name type="scientific">Synaphobranchus kaupii</name>
    <name type="common">Kaup's arrowtooth eel</name>
    <dbReference type="NCBI Taxonomy" id="118154"/>
    <lineage>
        <taxon>Eukaryota</taxon>
        <taxon>Metazoa</taxon>
        <taxon>Chordata</taxon>
        <taxon>Craniata</taxon>
        <taxon>Vertebrata</taxon>
        <taxon>Euteleostomi</taxon>
        <taxon>Actinopterygii</taxon>
        <taxon>Neopterygii</taxon>
        <taxon>Teleostei</taxon>
        <taxon>Anguilliformes</taxon>
        <taxon>Synaphobranchidae</taxon>
        <taxon>Synaphobranchus</taxon>
    </lineage>
</organism>
<dbReference type="OrthoDB" id="289038at2759"/>
<dbReference type="PROSITE" id="PS00972">
    <property type="entry name" value="USP_1"/>
    <property type="match status" value="1"/>
</dbReference>
<dbReference type="InterPro" id="IPR001394">
    <property type="entry name" value="Peptidase_C19_UCH"/>
</dbReference>
<evidence type="ECO:0000259" key="2">
    <source>
        <dbReference type="PROSITE" id="PS50235"/>
    </source>
</evidence>
<dbReference type="InterPro" id="IPR018200">
    <property type="entry name" value="USP_CS"/>
</dbReference>
<dbReference type="GO" id="GO:0004843">
    <property type="term" value="F:cysteine-type deubiquitinase activity"/>
    <property type="evidence" value="ECO:0007669"/>
    <property type="project" value="InterPro"/>
</dbReference>
<feature type="domain" description="USP" evidence="2">
    <location>
        <begin position="124"/>
        <end position="179"/>
    </location>
</feature>
<gene>
    <name evidence="3" type="ORF">SKAU_G00086590</name>
</gene>
<evidence type="ECO:0000256" key="1">
    <source>
        <dbReference type="SAM" id="MobiDB-lite"/>
    </source>
</evidence>
<dbReference type="Pfam" id="PF00443">
    <property type="entry name" value="UCH"/>
    <property type="match status" value="1"/>
</dbReference>
<keyword evidence="4" id="KW-1185">Reference proteome</keyword>
<dbReference type="AlphaFoldDB" id="A0A9Q1FWQ7"/>
<protein>
    <recommendedName>
        <fullName evidence="2">USP domain-containing protein</fullName>
    </recommendedName>
</protein>
<name>A0A9Q1FWQ7_SYNKA</name>
<dbReference type="Gene3D" id="3.90.70.10">
    <property type="entry name" value="Cysteine proteinases"/>
    <property type="match status" value="1"/>
</dbReference>
<accession>A0A9Q1FWQ7</accession>
<dbReference type="SUPFAM" id="SSF54001">
    <property type="entry name" value="Cysteine proteinases"/>
    <property type="match status" value="1"/>
</dbReference>
<dbReference type="GO" id="GO:0016579">
    <property type="term" value="P:protein deubiquitination"/>
    <property type="evidence" value="ECO:0007669"/>
    <property type="project" value="InterPro"/>
</dbReference>
<dbReference type="PROSITE" id="PS50235">
    <property type="entry name" value="USP_3"/>
    <property type="match status" value="1"/>
</dbReference>
<dbReference type="InterPro" id="IPR028889">
    <property type="entry name" value="USP"/>
</dbReference>
<dbReference type="EMBL" id="JAINUF010000003">
    <property type="protein sequence ID" value="KAJ8368631.1"/>
    <property type="molecule type" value="Genomic_DNA"/>
</dbReference>
<dbReference type="InterPro" id="IPR038765">
    <property type="entry name" value="Papain-like_cys_pep_sf"/>
</dbReference>
<comment type="caution">
    <text evidence="3">The sequence shown here is derived from an EMBL/GenBank/DDBJ whole genome shotgun (WGS) entry which is preliminary data.</text>
</comment>
<feature type="compositionally biased region" description="Basic residues" evidence="1">
    <location>
        <begin position="11"/>
        <end position="26"/>
    </location>
</feature>
<feature type="compositionally biased region" description="Basic and acidic residues" evidence="1">
    <location>
        <begin position="1"/>
        <end position="10"/>
    </location>
</feature>
<dbReference type="Proteomes" id="UP001152622">
    <property type="component" value="Chromosome 3"/>
</dbReference>
<proteinExistence type="predicted"/>
<evidence type="ECO:0000313" key="3">
    <source>
        <dbReference type="EMBL" id="KAJ8368631.1"/>
    </source>
</evidence>
<evidence type="ECO:0000313" key="4">
    <source>
        <dbReference type="Proteomes" id="UP001152622"/>
    </source>
</evidence>